<evidence type="ECO:0000313" key="2">
    <source>
        <dbReference type="Proteomes" id="UP000837857"/>
    </source>
</evidence>
<organism evidence="1 2">
    <name type="scientific">Iphiclides podalirius</name>
    <name type="common">scarce swallowtail</name>
    <dbReference type="NCBI Taxonomy" id="110791"/>
    <lineage>
        <taxon>Eukaryota</taxon>
        <taxon>Metazoa</taxon>
        <taxon>Ecdysozoa</taxon>
        <taxon>Arthropoda</taxon>
        <taxon>Hexapoda</taxon>
        <taxon>Insecta</taxon>
        <taxon>Pterygota</taxon>
        <taxon>Neoptera</taxon>
        <taxon>Endopterygota</taxon>
        <taxon>Lepidoptera</taxon>
        <taxon>Glossata</taxon>
        <taxon>Ditrysia</taxon>
        <taxon>Papilionoidea</taxon>
        <taxon>Papilionidae</taxon>
        <taxon>Papilioninae</taxon>
        <taxon>Iphiclides</taxon>
    </lineage>
</organism>
<feature type="non-terminal residue" evidence="1">
    <location>
        <position position="142"/>
    </location>
</feature>
<protein>
    <submittedName>
        <fullName evidence="1">Uncharacterized protein</fullName>
    </submittedName>
</protein>
<sequence length="142" mass="16207">MQIHTADRTRNAQVLRVIKDAPHSCRVTVDAGKNGDTVNPPRVPGRHQREFRTNLFGRRTQIVPALFRRAHRRNSLMDNATWGARNDPWILNLRPALPKPISNAVTKPSKHYSIIISRKISTVNKGLPLRTPQRTRLPIHAH</sequence>
<evidence type="ECO:0000313" key="1">
    <source>
        <dbReference type="EMBL" id="CAH2063847.1"/>
    </source>
</evidence>
<proteinExistence type="predicted"/>
<gene>
    <name evidence="1" type="ORF">IPOD504_LOCUS12705</name>
</gene>
<dbReference type="Proteomes" id="UP000837857">
    <property type="component" value="Chromosome 3"/>
</dbReference>
<reference evidence="1" key="1">
    <citation type="submission" date="2022-03" db="EMBL/GenBank/DDBJ databases">
        <authorList>
            <person name="Martin H S."/>
        </authorList>
    </citation>
    <scope>NUCLEOTIDE SEQUENCE</scope>
</reference>
<keyword evidence="2" id="KW-1185">Reference proteome</keyword>
<dbReference type="EMBL" id="OW152815">
    <property type="protein sequence ID" value="CAH2063847.1"/>
    <property type="molecule type" value="Genomic_DNA"/>
</dbReference>
<accession>A0ABN8IT15</accession>
<name>A0ABN8IT15_9NEOP</name>